<protein>
    <submittedName>
        <fullName evidence="6">NAD(P)/FAD-dependent oxidoreductase</fullName>
    </submittedName>
</protein>
<dbReference type="Proteomes" id="UP000309673">
    <property type="component" value="Unassembled WGS sequence"/>
</dbReference>
<comment type="caution">
    <text evidence="6">The sequence shown here is derived from an EMBL/GenBank/DDBJ whole genome shotgun (WGS) entry which is preliminary data.</text>
</comment>
<feature type="domain" description="RsdA/BaiN/AoA(So)-like insert" evidence="5">
    <location>
        <begin position="192"/>
        <end position="359"/>
    </location>
</feature>
<evidence type="ECO:0000259" key="4">
    <source>
        <dbReference type="Pfam" id="PF03486"/>
    </source>
</evidence>
<dbReference type="Gene3D" id="2.40.30.10">
    <property type="entry name" value="Translation factors"/>
    <property type="match status" value="1"/>
</dbReference>
<dbReference type="PANTHER" id="PTHR42887">
    <property type="entry name" value="OS12G0638800 PROTEIN"/>
    <property type="match status" value="1"/>
</dbReference>
<organism evidence="6 7">
    <name type="scientific">Cohnella pontilimi</name>
    <dbReference type="NCBI Taxonomy" id="2564100"/>
    <lineage>
        <taxon>Bacteria</taxon>
        <taxon>Bacillati</taxon>
        <taxon>Bacillota</taxon>
        <taxon>Bacilli</taxon>
        <taxon>Bacillales</taxon>
        <taxon>Paenibacillaceae</taxon>
        <taxon>Cohnella</taxon>
    </lineage>
</organism>
<accession>A0A4U0FC56</accession>
<dbReference type="PANTHER" id="PTHR42887:SF2">
    <property type="entry name" value="OS12G0638800 PROTEIN"/>
    <property type="match status" value="1"/>
</dbReference>
<dbReference type="InterPro" id="IPR057661">
    <property type="entry name" value="RsdA/BaiN/AoA(So)_Rossmann"/>
</dbReference>
<evidence type="ECO:0000256" key="1">
    <source>
        <dbReference type="ARBA" id="ARBA00001974"/>
    </source>
</evidence>
<dbReference type="InterPro" id="IPR055178">
    <property type="entry name" value="RsdA/BaiN/AoA(So)-like_dom"/>
</dbReference>
<evidence type="ECO:0000256" key="2">
    <source>
        <dbReference type="ARBA" id="ARBA00022630"/>
    </source>
</evidence>
<dbReference type="Gene3D" id="3.50.50.60">
    <property type="entry name" value="FAD/NAD(P)-binding domain"/>
    <property type="match status" value="1"/>
</dbReference>
<gene>
    <name evidence="6" type="ORF">E5161_10630</name>
</gene>
<sequence>MKWDVIVIGGGPSGLMASIAASAQGSKVLLVDKGNKLGRKLGISGGGRCNVTNNKDLDDLIRHIPGNGRFLYSALSRFGNRDIIAFFENLGIPLKEEDHGRMFPVTDKAKTVVDALVAQVRRQGVEIRENSPVAEVIYENGRAAGARLQSGETLDSRCVVVAAGGKSVPQTGSTGDGYPWAEAAGHTITDLYPTEVPITSDEPWIRNRELQGLSLRDVKLSVLDGRGKTVVSHRGDMIFTHFGLSGPAALRCSGFVVRTRRDGKGPAAVAIDWFPDVSGDELLAEWAELARSEPRKALKTILRLKLPERAVPLMLRLAGADGDTAVAGVSKAVWQKLADLCKSLRVSASGTLSIEEAFITGGGVNVREIDPRTMESKRMPGLFFCGEVLDIHGYTGGFNITAAFATGHTAGTAAAESAQASGS</sequence>
<keyword evidence="3" id="KW-0274">FAD</keyword>
<dbReference type="InterPro" id="IPR023166">
    <property type="entry name" value="BaiN-like_dom_sf"/>
</dbReference>
<dbReference type="SUPFAM" id="SSF51905">
    <property type="entry name" value="FAD/NAD(P)-binding domain"/>
    <property type="match status" value="1"/>
</dbReference>
<comment type="cofactor">
    <cofactor evidence="1">
        <name>FAD</name>
        <dbReference type="ChEBI" id="CHEBI:57692"/>
    </cofactor>
</comment>
<dbReference type="PRINTS" id="PR00411">
    <property type="entry name" value="PNDRDTASEI"/>
</dbReference>
<feature type="domain" description="RsdA/BaiN/AoA(So)-like Rossmann fold-like" evidence="4">
    <location>
        <begin position="4"/>
        <end position="412"/>
    </location>
</feature>
<evidence type="ECO:0000313" key="6">
    <source>
        <dbReference type="EMBL" id="TJY42436.1"/>
    </source>
</evidence>
<reference evidence="6 7" key="1">
    <citation type="submission" date="2019-04" db="EMBL/GenBank/DDBJ databases">
        <title>Cohnella sp. nov., isolated from soil.</title>
        <authorList>
            <person name="Kim W."/>
        </authorList>
    </citation>
    <scope>NUCLEOTIDE SEQUENCE [LARGE SCALE GENOMIC DNA]</scope>
    <source>
        <strain evidence="6 7">CAU 1483</strain>
    </source>
</reference>
<keyword evidence="7" id="KW-1185">Reference proteome</keyword>
<dbReference type="InterPro" id="IPR004792">
    <property type="entry name" value="BaiN-like"/>
</dbReference>
<dbReference type="EMBL" id="SUPK01000004">
    <property type="protein sequence ID" value="TJY42436.1"/>
    <property type="molecule type" value="Genomic_DNA"/>
</dbReference>
<dbReference type="AlphaFoldDB" id="A0A4U0FC56"/>
<dbReference type="RefSeq" id="WP_136777776.1">
    <property type="nucleotide sequence ID" value="NZ_SUPK01000004.1"/>
</dbReference>
<dbReference type="NCBIfam" id="TIGR00275">
    <property type="entry name" value="aminoacetone oxidase family FAD-binding enzyme"/>
    <property type="match status" value="1"/>
</dbReference>
<dbReference type="OrthoDB" id="9773233at2"/>
<dbReference type="InterPro" id="IPR036188">
    <property type="entry name" value="FAD/NAD-bd_sf"/>
</dbReference>
<dbReference type="SUPFAM" id="SSF160996">
    <property type="entry name" value="HI0933 insert domain-like"/>
    <property type="match status" value="1"/>
</dbReference>
<name>A0A4U0FC56_9BACL</name>
<evidence type="ECO:0000256" key="3">
    <source>
        <dbReference type="ARBA" id="ARBA00022827"/>
    </source>
</evidence>
<evidence type="ECO:0000259" key="5">
    <source>
        <dbReference type="Pfam" id="PF22780"/>
    </source>
</evidence>
<proteinExistence type="predicted"/>
<dbReference type="Pfam" id="PF03486">
    <property type="entry name" value="HI0933_like"/>
    <property type="match status" value="1"/>
</dbReference>
<keyword evidence="2" id="KW-0285">Flavoprotein</keyword>
<dbReference type="Gene3D" id="1.10.8.260">
    <property type="entry name" value="HI0933 insert domain-like"/>
    <property type="match status" value="1"/>
</dbReference>
<evidence type="ECO:0000313" key="7">
    <source>
        <dbReference type="Proteomes" id="UP000309673"/>
    </source>
</evidence>
<dbReference type="Pfam" id="PF22780">
    <property type="entry name" value="HI0933_like_1st"/>
    <property type="match status" value="1"/>
</dbReference>
<dbReference type="PRINTS" id="PR00368">
    <property type="entry name" value="FADPNR"/>
</dbReference>